<evidence type="ECO:0000313" key="4">
    <source>
        <dbReference type="Proteomes" id="UP000030647"/>
    </source>
</evidence>
<reference evidence="4" key="1">
    <citation type="journal article" date="2013" name="Genome Announc.">
        <title>Whole-Genome Sequencing of Lactobacillus shenzhenensis Strain LY-73T.</title>
        <authorList>
            <person name="Lin Z."/>
            <person name="Liu Z."/>
            <person name="Yang R."/>
            <person name="Zou Y."/>
            <person name="Wan D."/>
            <person name="Chen J."/>
            <person name="Guo M."/>
            <person name="Zhao J."/>
            <person name="Fang C."/>
            <person name="Yang R."/>
            <person name="Liu F."/>
        </authorList>
    </citation>
    <scope>NUCLEOTIDE SEQUENCE [LARGE SCALE GENOMIC DNA]</scope>
    <source>
        <strain evidence="4">LY-73</strain>
    </source>
</reference>
<organism evidence="3 4">
    <name type="scientific">Schleiferilactobacillus shenzhenensis LY-73</name>
    <dbReference type="NCBI Taxonomy" id="1231336"/>
    <lineage>
        <taxon>Bacteria</taxon>
        <taxon>Bacillati</taxon>
        <taxon>Bacillota</taxon>
        <taxon>Bacilli</taxon>
        <taxon>Lactobacillales</taxon>
        <taxon>Lactobacillaceae</taxon>
        <taxon>Schleiferilactobacillus</taxon>
    </lineage>
</organism>
<evidence type="ECO:0000256" key="1">
    <source>
        <dbReference type="ARBA" id="ARBA00022801"/>
    </source>
</evidence>
<dbReference type="PANTHER" id="PTHR48081:SF6">
    <property type="entry name" value="PEPTIDASE S9 PROLYL OLIGOPEPTIDASE CATALYTIC DOMAIN-CONTAINING PROTEIN"/>
    <property type="match status" value="1"/>
</dbReference>
<sequence length="284" mass="30373">MNMFTQTLKTPLSDSATLTGYVQTPSPEMPNKEHRPAILVLPGGGYTMVSDREAEPVALMYAAHGFQAFVLRYSVLPAAWPSQLLEAAEAMKQIRAHADEWFLDPDQVATLGFSAGGHLAAGLATMADKPYLAQQGYDAKDIRANALLLGYAVTSLSLSAPAHGEPSQMEQAVLGANGKSAPLLKEATELGEQVTRQTPPTFLWATATDHVVPVRNSLLFADALAQAHVPFAIHIFPTGHHGLSLANVVTNGQGGTDVEPTVTPWVKLSLQWLQLQFPDAAISD</sequence>
<gene>
    <name evidence="3" type="ORF">L248_1038</name>
</gene>
<dbReference type="eggNOG" id="COG0657">
    <property type="taxonomic scope" value="Bacteria"/>
</dbReference>
<keyword evidence="4" id="KW-1185">Reference proteome</keyword>
<dbReference type="RefSeq" id="WP_022530370.1">
    <property type="nucleotide sequence ID" value="NZ_KI271599.1"/>
</dbReference>
<dbReference type="Proteomes" id="UP000030647">
    <property type="component" value="Unassembled WGS sequence"/>
</dbReference>
<keyword evidence="1" id="KW-0378">Hydrolase</keyword>
<feature type="domain" description="BD-FAE-like" evidence="2">
    <location>
        <begin position="31"/>
        <end position="224"/>
    </location>
</feature>
<dbReference type="STRING" id="1231336.L248_1038"/>
<dbReference type="Pfam" id="PF20434">
    <property type="entry name" value="BD-FAE"/>
    <property type="match status" value="1"/>
</dbReference>
<dbReference type="EMBL" id="KI271599">
    <property type="protein sequence ID" value="ERL64376.1"/>
    <property type="molecule type" value="Genomic_DNA"/>
</dbReference>
<accession>U4THX3</accession>
<dbReference type="HOGENOM" id="CLU_012494_5_1_9"/>
<dbReference type="GO" id="GO:0016787">
    <property type="term" value="F:hydrolase activity"/>
    <property type="evidence" value="ECO:0007669"/>
    <property type="project" value="UniProtKB-KW"/>
</dbReference>
<dbReference type="InterPro" id="IPR029058">
    <property type="entry name" value="AB_hydrolase_fold"/>
</dbReference>
<name>U4THX3_9LACO</name>
<dbReference type="SUPFAM" id="SSF53474">
    <property type="entry name" value="alpha/beta-Hydrolases"/>
    <property type="match status" value="1"/>
</dbReference>
<dbReference type="InterPro" id="IPR050300">
    <property type="entry name" value="GDXG_lipolytic_enzyme"/>
</dbReference>
<dbReference type="AlphaFoldDB" id="U4THX3"/>
<dbReference type="InterPro" id="IPR049492">
    <property type="entry name" value="BD-FAE-like_dom"/>
</dbReference>
<dbReference type="Gene3D" id="3.40.50.1820">
    <property type="entry name" value="alpha/beta hydrolase"/>
    <property type="match status" value="1"/>
</dbReference>
<evidence type="ECO:0000259" key="2">
    <source>
        <dbReference type="Pfam" id="PF20434"/>
    </source>
</evidence>
<evidence type="ECO:0000313" key="3">
    <source>
        <dbReference type="EMBL" id="ERL64376.1"/>
    </source>
</evidence>
<protein>
    <recommendedName>
        <fullName evidence="2">BD-FAE-like domain-containing protein</fullName>
    </recommendedName>
</protein>
<dbReference type="OrthoDB" id="9794725at2"/>
<dbReference type="PANTHER" id="PTHR48081">
    <property type="entry name" value="AB HYDROLASE SUPERFAMILY PROTEIN C4A8.06C"/>
    <property type="match status" value="1"/>
</dbReference>
<proteinExistence type="predicted"/>